<evidence type="ECO:0000256" key="4">
    <source>
        <dbReference type="ARBA" id="ARBA00022989"/>
    </source>
</evidence>
<evidence type="ECO:0000256" key="2">
    <source>
        <dbReference type="ARBA" id="ARBA00022475"/>
    </source>
</evidence>
<feature type="transmembrane region" description="Helical" evidence="6">
    <location>
        <begin position="112"/>
        <end position="133"/>
    </location>
</feature>
<evidence type="ECO:0000313" key="7">
    <source>
        <dbReference type="EMBL" id="TCT03168.1"/>
    </source>
</evidence>
<evidence type="ECO:0000313" key="8">
    <source>
        <dbReference type="Proteomes" id="UP000294664"/>
    </source>
</evidence>
<feature type="transmembrane region" description="Helical" evidence="6">
    <location>
        <begin position="71"/>
        <end position="91"/>
    </location>
</feature>
<keyword evidence="8" id="KW-1185">Reference proteome</keyword>
<dbReference type="OrthoDB" id="9804822at2"/>
<dbReference type="GO" id="GO:0005886">
    <property type="term" value="C:plasma membrane"/>
    <property type="evidence" value="ECO:0007669"/>
    <property type="project" value="UniProtKB-SubCell"/>
</dbReference>
<dbReference type="InterPro" id="IPR001123">
    <property type="entry name" value="LeuE-type"/>
</dbReference>
<dbReference type="PANTHER" id="PTHR30086">
    <property type="entry name" value="ARGININE EXPORTER PROTEIN ARGO"/>
    <property type="match status" value="1"/>
</dbReference>
<dbReference type="AlphaFoldDB" id="A0A4V2UXE3"/>
<keyword evidence="5 6" id="KW-0472">Membrane</keyword>
<dbReference type="EMBL" id="SMAI01000010">
    <property type="protein sequence ID" value="TCT03168.1"/>
    <property type="molecule type" value="Genomic_DNA"/>
</dbReference>
<gene>
    <name evidence="7" type="ORF">EDC64_11031</name>
</gene>
<organism evidence="7 8">
    <name type="scientific">Aquabacter spiritensis</name>
    <dbReference type="NCBI Taxonomy" id="933073"/>
    <lineage>
        <taxon>Bacteria</taxon>
        <taxon>Pseudomonadati</taxon>
        <taxon>Pseudomonadota</taxon>
        <taxon>Alphaproteobacteria</taxon>
        <taxon>Hyphomicrobiales</taxon>
        <taxon>Xanthobacteraceae</taxon>
        <taxon>Aquabacter</taxon>
    </lineage>
</organism>
<accession>A0A4V2UXE3</accession>
<reference evidence="7 8" key="1">
    <citation type="submission" date="2019-03" db="EMBL/GenBank/DDBJ databases">
        <title>Genomic Encyclopedia of Type Strains, Phase IV (KMG-IV): sequencing the most valuable type-strain genomes for metagenomic binning, comparative biology and taxonomic classification.</title>
        <authorList>
            <person name="Goeker M."/>
        </authorList>
    </citation>
    <scope>NUCLEOTIDE SEQUENCE [LARGE SCALE GENOMIC DNA]</scope>
    <source>
        <strain evidence="7 8">DSM 9035</strain>
    </source>
</reference>
<dbReference type="Pfam" id="PF01810">
    <property type="entry name" value="LysE"/>
    <property type="match status" value="1"/>
</dbReference>
<comment type="caution">
    <text evidence="7">The sequence shown here is derived from an EMBL/GenBank/DDBJ whole genome shotgun (WGS) entry which is preliminary data.</text>
</comment>
<dbReference type="PANTHER" id="PTHR30086:SF20">
    <property type="entry name" value="ARGININE EXPORTER PROTEIN ARGO-RELATED"/>
    <property type="match status" value="1"/>
</dbReference>
<dbReference type="GO" id="GO:0015171">
    <property type="term" value="F:amino acid transmembrane transporter activity"/>
    <property type="evidence" value="ECO:0007669"/>
    <property type="project" value="TreeGrafter"/>
</dbReference>
<feature type="transmembrane region" description="Helical" evidence="6">
    <location>
        <begin position="6"/>
        <end position="29"/>
    </location>
</feature>
<name>A0A4V2UXE3_9HYPH</name>
<proteinExistence type="predicted"/>
<evidence type="ECO:0000256" key="3">
    <source>
        <dbReference type="ARBA" id="ARBA00022692"/>
    </source>
</evidence>
<dbReference type="RefSeq" id="WP_132032899.1">
    <property type="nucleotide sequence ID" value="NZ_SMAI01000010.1"/>
</dbReference>
<feature type="transmembrane region" description="Helical" evidence="6">
    <location>
        <begin position="185"/>
        <end position="203"/>
    </location>
</feature>
<evidence type="ECO:0000256" key="6">
    <source>
        <dbReference type="SAM" id="Phobius"/>
    </source>
</evidence>
<dbReference type="Proteomes" id="UP000294664">
    <property type="component" value="Unassembled WGS sequence"/>
</dbReference>
<keyword evidence="3 6" id="KW-0812">Transmembrane</keyword>
<evidence type="ECO:0000256" key="1">
    <source>
        <dbReference type="ARBA" id="ARBA00004651"/>
    </source>
</evidence>
<sequence length="204" mass="21003">MDFATLAVFAGVLTVAAASPGPAVVAIVARTLARGRAGSGAFIAALAFGDILWLAAACLGLAALAATMGSLFVVVRLAGAAYLLYLAYRLWTAPPAPQRAEAPVRDRGPLGLFGAGLAVSMGNPKTMAFYLALLPTLVDLTRLTMLGFVEMSAIIAVVLTVVFAGYVRVADRARRLFASSRAMRWLNRSCGVAMAGAAAAVATK</sequence>
<keyword evidence="2" id="KW-1003">Cell membrane</keyword>
<comment type="subcellular location">
    <subcellularLocation>
        <location evidence="1">Cell membrane</location>
        <topology evidence="1">Multi-pass membrane protein</topology>
    </subcellularLocation>
</comment>
<keyword evidence="4 6" id="KW-1133">Transmembrane helix</keyword>
<evidence type="ECO:0000256" key="5">
    <source>
        <dbReference type="ARBA" id="ARBA00023136"/>
    </source>
</evidence>
<feature type="transmembrane region" description="Helical" evidence="6">
    <location>
        <begin position="145"/>
        <end position="164"/>
    </location>
</feature>
<feature type="transmembrane region" description="Helical" evidence="6">
    <location>
        <begin position="41"/>
        <end position="65"/>
    </location>
</feature>
<protein>
    <submittedName>
        <fullName evidence="7">Threonine/homoserine/homoserine lactone efflux protein</fullName>
    </submittedName>
</protein>